<reference evidence="6 7" key="1">
    <citation type="submission" date="2023-09" db="EMBL/GenBank/DDBJ databases">
        <authorList>
            <person name="Rey-Velasco X."/>
        </authorList>
    </citation>
    <scope>NUCLEOTIDE SEQUENCE [LARGE SCALE GENOMIC DNA]</scope>
    <source>
        <strain evidence="6 7">F390</strain>
    </source>
</reference>
<dbReference type="RefSeq" id="WP_311340865.1">
    <property type="nucleotide sequence ID" value="NZ_JAVRHS010000006.1"/>
</dbReference>
<dbReference type="InterPro" id="IPR015815">
    <property type="entry name" value="HIBADH-related"/>
</dbReference>
<dbReference type="InterPro" id="IPR013328">
    <property type="entry name" value="6PGD_dom2"/>
</dbReference>
<keyword evidence="1" id="KW-0560">Oxidoreductase</keyword>
<comment type="caution">
    <text evidence="6">The sequence shown here is derived from an EMBL/GenBank/DDBJ whole genome shotgun (WGS) entry which is preliminary data.</text>
</comment>
<feature type="domain" description="6-phosphogluconate dehydrogenase NADP-binding" evidence="4">
    <location>
        <begin position="5"/>
        <end position="160"/>
    </location>
</feature>
<dbReference type="InterPro" id="IPR036291">
    <property type="entry name" value="NAD(P)-bd_dom_sf"/>
</dbReference>
<dbReference type="SUPFAM" id="SSF48179">
    <property type="entry name" value="6-phosphogluconate dehydrogenase C-terminal domain-like"/>
    <property type="match status" value="1"/>
</dbReference>
<keyword evidence="7" id="KW-1185">Reference proteome</keyword>
<feature type="domain" description="3-hydroxyisobutyrate dehydrogenase-like NAD-binding" evidence="5">
    <location>
        <begin position="163"/>
        <end position="269"/>
    </location>
</feature>
<dbReference type="Gene3D" id="3.40.50.720">
    <property type="entry name" value="NAD(P)-binding Rossmann-like Domain"/>
    <property type="match status" value="1"/>
</dbReference>
<evidence type="ECO:0000256" key="2">
    <source>
        <dbReference type="ARBA" id="ARBA00023027"/>
    </source>
</evidence>
<accession>A0ABU2ZLI0</accession>
<evidence type="ECO:0000259" key="5">
    <source>
        <dbReference type="Pfam" id="PF14833"/>
    </source>
</evidence>
<dbReference type="PIRSF" id="PIRSF000103">
    <property type="entry name" value="HIBADH"/>
    <property type="match status" value="1"/>
</dbReference>
<evidence type="ECO:0000313" key="7">
    <source>
        <dbReference type="Proteomes" id="UP001259803"/>
    </source>
</evidence>
<organism evidence="6 7">
    <name type="scientific">Croceicoccus esteveae</name>
    <dbReference type="NCBI Taxonomy" id="3075597"/>
    <lineage>
        <taxon>Bacteria</taxon>
        <taxon>Pseudomonadati</taxon>
        <taxon>Pseudomonadota</taxon>
        <taxon>Alphaproteobacteria</taxon>
        <taxon>Sphingomonadales</taxon>
        <taxon>Erythrobacteraceae</taxon>
        <taxon>Croceicoccus</taxon>
    </lineage>
</organism>
<dbReference type="Gene3D" id="1.10.1040.10">
    <property type="entry name" value="N-(1-d-carboxylethyl)-l-norvaline Dehydrogenase, domain 2"/>
    <property type="match status" value="1"/>
</dbReference>
<dbReference type="Pfam" id="PF14833">
    <property type="entry name" value="NAD_binding_11"/>
    <property type="match status" value="1"/>
</dbReference>
<evidence type="ECO:0000259" key="4">
    <source>
        <dbReference type="Pfam" id="PF03446"/>
    </source>
</evidence>
<evidence type="ECO:0000256" key="3">
    <source>
        <dbReference type="SAM" id="MobiDB-lite"/>
    </source>
</evidence>
<evidence type="ECO:0000256" key="1">
    <source>
        <dbReference type="ARBA" id="ARBA00023002"/>
    </source>
</evidence>
<dbReference type="Proteomes" id="UP001259803">
    <property type="component" value="Unassembled WGS sequence"/>
</dbReference>
<sequence length="294" mass="30142">MKTGGVIGLGGIGGGVAQCLQRSGQLSAIYDVRAEAAERVPGAPPMSATPKELAATSDCVLIAVLNGEQALAVLSGPDGVLAAGKPGLTVILLSTIAMKDLEQSQKMCAEAGVTLIDCGVTNGPKSGENGLICLAGGSDEDMAKAQPIFDGFAGEVIHMGGPGAGMAAKIARNTTYFGCMRAGYEGAVIARNYGVDLGQLRQALSGDPDAGGGLEGALAMMVRPEPEGNEQETGIRNYFMGLMVKDLEVAIEEAAKFGMQLPMVELIRDNAKSTSGLEYPQGQPLDQPTLQGVK</sequence>
<proteinExistence type="predicted"/>
<dbReference type="PANTHER" id="PTHR43060:SF15">
    <property type="entry name" value="3-HYDROXYISOBUTYRATE DEHYDROGENASE-LIKE 1, MITOCHONDRIAL-RELATED"/>
    <property type="match status" value="1"/>
</dbReference>
<keyword evidence="2" id="KW-0520">NAD</keyword>
<feature type="region of interest" description="Disordered" evidence="3">
    <location>
        <begin position="275"/>
        <end position="294"/>
    </location>
</feature>
<dbReference type="EMBL" id="JAVRHS010000006">
    <property type="protein sequence ID" value="MDT0576287.1"/>
    <property type="molecule type" value="Genomic_DNA"/>
</dbReference>
<dbReference type="PANTHER" id="PTHR43060">
    <property type="entry name" value="3-HYDROXYISOBUTYRATE DEHYDROGENASE-LIKE 1, MITOCHONDRIAL-RELATED"/>
    <property type="match status" value="1"/>
</dbReference>
<dbReference type="Pfam" id="PF03446">
    <property type="entry name" value="NAD_binding_2"/>
    <property type="match status" value="1"/>
</dbReference>
<protein>
    <submittedName>
        <fullName evidence="6">NAD(P)-binding domain-containing protein</fullName>
    </submittedName>
</protein>
<evidence type="ECO:0000313" key="6">
    <source>
        <dbReference type="EMBL" id="MDT0576287.1"/>
    </source>
</evidence>
<name>A0ABU2ZLI0_9SPHN</name>
<dbReference type="InterPro" id="IPR006115">
    <property type="entry name" value="6PGDH_NADP-bd"/>
</dbReference>
<feature type="compositionally biased region" description="Polar residues" evidence="3">
    <location>
        <begin position="284"/>
        <end position="294"/>
    </location>
</feature>
<dbReference type="InterPro" id="IPR029154">
    <property type="entry name" value="HIBADH-like_NADP-bd"/>
</dbReference>
<dbReference type="InterPro" id="IPR008927">
    <property type="entry name" value="6-PGluconate_DH-like_C_sf"/>
</dbReference>
<dbReference type="SUPFAM" id="SSF51735">
    <property type="entry name" value="NAD(P)-binding Rossmann-fold domains"/>
    <property type="match status" value="1"/>
</dbReference>
<gene>
    <name evidence="6" type="ORF">RM533_08815</name>
</gene>